<dbReference type="Pfam" id="PF00569">
    <property type="entry name" value="ZZ"/>
    <property type="match status" value="1"/>
</dbReference>
<dbReference type="GO" id="GO:0005634">
    <property type="term" value="C:nucleus"/>
    <property type="evidence" value="ECO:0007669"/>
    <property type="project" value="UniProtKB-SubCell"/>
</dbReference>
<dbReference type="InterPro" id="IPR013087">
    <property type="entry name" value="Znf_C2H2_type"/>
</dbReference>
<dbReference type="PANTHER" id="PTHR13931:SF2">
    <property type="entry name" value="UBIQUITIN CONJUGATION FACTOR E4 B"/>
    <property type="match status" value="1"/>
</dbReference>
<dbReference type="SMART" id="SM00291">
    <property type="entry name" value="ZnF_ZZ"/>
    <property type="match status" value="1"/>
</dbReference>
<dbReference type="GO" id="GO:0008270">
    <property type="term" value="F:zinc ion binding"/>
    <property type="evidence" value="ECO:0007669"/>
    <property type="project" value="UniProtKB-KW"/>
</dbReference>
<evidence type="ECO:0000256" key="6">
    <source>
        <dbReference type="ARBA" id="ARBA00022786"/>
    </source>
</evidence>
<dbReference type="InterPro" id="IPR045132">
    <property type="entry name" value="UBE4"/>
</dbReference>
<name>A0A1V9ZCR0_9STRA</name>
<evidence type="ECO:0000256" key="8">
    <source>
        <dbReference type="ARBA" id="ARBA00023242"/>
    </source>
</evidence>
<keyword evidence="4" id="KW-0479">Metal-binding</keyword>
<keyword evidence="14" id="KW-1185">Reference proteome</keyword>
<feature type="region of interest" description="Disordered" evidence="11">
    <location>
        <begin position="36"/>
        <end position="65"/>
    </location>
</feature>
<feature type="coiled-coil region" evidence="10">
    <location>
        <begin position="182"/>
        <end position="209"/>
    </location>
</feature>
<dbReference type="CDD" id="cd02249">
    <property type="entry name" value="ZZ"/>
    <property type="match status" value="1"/>
</dbReference>
<dbReference type="GO" id="GO:0005737">
    <property type="term" value="C:cytoplasm"/>
    <property type="evidence" value="ECO:0007669"/>
    <property type="project" value="TreeGrafter"/>
</dbReference>
<dbReference type="GO" id="GO:0036503">
    <property type="term" value="P:ERAD pathway"/>
    <property type="evidence" value="ECO:0007669"/>
    <property type="project" value="InterPro"/>
</dbReference>
<evidence type="ECO:0000256" key="11">
    <source>
        <dbReference type="SAM" id="MobiDB-lite"/>
    </source>
</evidence>
<sequence length="1046" mass="117669">MYGITQADSLRKVQAWQEYDKRWRNAQPLIAIHGENGATNDVSARTTSKTTSNVPEADKENGGPLCTLKKRRLTTFLGPPGRVERLRARVEIPTFEFKKPKTITTTTSPIKTEVATNNKTERSLDELSQMQVLMMEVASSVKAIPSELRREMDQMKTAHKEDIERISVSFSERLARLETKSKEESSALLAIHEAKYKQLEDRYQELATKHNTLKDFCEKDYVNAAFAIMPIINELENNLHTSHPHVDYNDQFQQLRQELRKCLILAKSREEDKQELLFSNQVYLQHINELQQKLVTVKRENTTLHKSVQEAEAKSQSLLDDVVQLKSSLLPALEKAMAQNQQLKLKNEALQRQLDRSVRRRGMFTLPSGKGDGVALDGLRVLFHKQPARHDVLVSVQTQIQLLQRVLGLRPLSPALDCQPGCAVAVLGMEFFNEIAHVDSVLEEPTTYQQVLRIIDVLFDCLDRINLEQETVADHELRLCIVSAMEAVGFAMANNMTNAHVNTLLQDSKFNIADTLVTEALATMKFGSMHPSHVHPLVPSNGNIAFCTKSANKSSTATWRCTICHRTAIVKTDVVYRCAGCNVNLCKECFTRIPSGSKAPVQVTPQTKRRLFGLWTHTFETLCTRNRPSAALAIDTAMALRRRMIELPLTSGTNMLPILAIFHEMLTSATFRECLIRSPLWLPDTISGKAMEDLSFLGPFFRHCSLPDDAVPGDLLCSHSDQTKTKTMAMLRETNSRVQAALHAIVSSLLDHGGVVQEAILCWLACAIESNSIRRRLGHSPVECASDGFLTNLAAVALAFIKDVDIDTLDASYHGPTNTGRISFADMARLVKNQSPPACSVSSSVATTTYYPHYESNLGVVCDHCQEKDFIGVRYKCAFCDDYDLCSNCFESFYEQNHVLRHSPDHLFIRLSIPLPQVTTWPFRKCPELPEDLEEITNTPTCDVCACQVATRGFQCGHCDRFVCAACVEMEERLATTTDLFDDQFLNPHRLHAPGHHYFVVPPNMWAARPHLRFSTTLYPPQFLFPRTISNDATDSYNDAICFRAP</sequence>
<dbReference type="SUPFAM" id="SSF57850">
    <property type="entry name" value="RING/U-box"/>
    <property type="match status" value="1"/>
</dbReference>
<comment type="subcellular location">
    <subcellularLocation>
        <location evidence="1">Nucleus</location>
    </subcellularLocation>
</comment>
<evidence type="ECO:0000256" key="9">
    <source>
        <dbReference type="PROSITE-ProRule" id="PRU00228"/>
    </source>
</evidence>
<evidence type="ECO:0000256" key="10">
    <source>
        <dbReference type="SAM" id="Coils"/>
    </source>
</evidence>
<dbReference type="GO" id="GO:0000151">
    <property type="term" value="C:ubiquitin ligase complex"/>
    <property type="evidence" value="ECO:0007669"/>
    <property type="project" value="InterPro"/>
</dbReference>
<dbReference type="Proteomes" id="UP000243217">
    <property type="component" value="Unassembled WGS sequence"/>
</dbReference>
<dbReference type="STRING" id="74557.A0A1V9ZCR0"/>
<keyword evidence="7" id="KW-0862">Zinc</keyword>
<reference evidence="13 14" key="1">
    <citation type="journal article" date="2014" name="Genome Biol. Evol.">
        <title>The secreted proteins of Achlya hypogyna and Thraustotheca clavata identify the ancestral oomycete secretome and reveal gene acquisitions by horizontal gene transfer.</title>
        <authorList>
            <person name="Misner I."/>
            <person name="Blouin N."/>
            <person name="Leonard G."/>
            <person name="Richards T.A."/>
            <person name="Lane C.E."/>
        </authorList>
    </citation>
    <scope>NUCLEOTIDE SEQUENCE [LARGE SCALE GENOMIC DNA]</scope>
    <source>
        <strain evidence="13 14">ATCC 34112</strain>
    </source>
</reference>
<feature type="domain" description="ZZ-type" evidence="12">
    <location>
        <begin position="857"/>
        <end position="916"/>
    </location>
</feature>
<keyword evidence="3" id="KW-0808">Transferase</keyword>
<evidence type="ECO:0000256" key="4">
    <source>
        <dbReference type="ARBA" id="ARBA00022723"/>
    </source>
</evidence>
<dbReference type="GO" id="GO:0034450">
    <property type="term" value="F:ubiquitin-ubiquitin ligase activity"/>
    <property type="evidence" value="ECO:0007669"/>
    <property type="project" value="InterPro"/>
</dbReference>
<evidence type="ECO:0000313" key="13">
    <source>
        <dbReference type="EMBL" id="OQR95774.1"/>
    </source>
</evidence>
<accession>A0A1V9ZCR0</accession>
<dbReference type="InterPro" id="IPR043145">
    <property type="entry name" value="Znf_ZZ_sf"/>
</dbReference>
<organism evidence="13 14">
    <name type="scientific">Thraustotheca clavata</name>
    <dbReference type="NCBI Taxonomy" id="74557"/>
    <lineage>
        <taxon>Eukaryota</taxon>
        <taxon>Sar</taxon>
        <taxon>Stramenopiles</taxon>
        <taxon>Oomycota</taxon>
        <taxon>Saprolegniomycetes</taxon>
        <taxon>Saprolegniales</taxon>
        <taxon>Achlyaceae</taxon>
        <taxon>Thraustotheca</taxon>
    </lineage>
</organism>
<evidence type="ECO:0000259" key="12">
    <source>
        <dbReference type="PROSITE" id="PS50135"/>
    </source>
</evidence>
<evidence type="ECO:0000256" key="3">
    <source>
        <dbReference type="ARBA" id="ARBA00022679"/>
    </source>
</evidence>
<keyword evidence="6" id="KW-0833">Ubl conjugation pathway</keyword>
<dbReference type="PROSITE" id="PS01357">
    <property type="entry name" value="ZF_ZZ_1"/>
    <property type="match status" value="1"/>
</dbReference>
<dbReference type="InterPro" id="IPR019474">
    <property type="entry name" value="Ub_conjug_fac_E4_core"/>
</dbReference>
<dbReference type="SUPFAM" id="SSF57889">
    <property type="entry name" value="Cysteine-rich domain"/>
    <property type="match status" value="1"/>
</dbReference>
<evidence type="ECO:0000313" key="14">
    <source>
        <dbReference type="Proteomes" id="UP000243217"/>
    </source>
</evidence>
<keyword evidence="10" id="KW-0175">Coiled coil</keyword>
<dbReference type="UniPathway" id="UPA00143"/>
<dbReference type="PROSITE" id="PS00028">
    <property type="entry name" value="ZINC_FINGER_C2H2_1"/>
    <property type="match status" value="1"/>
</dbReference>
<dbReference type="Pfam" id="PF10408">
    <property type="entry name" value="Ufd2P_core"/>
    <property type="match status" value="1"/>
</dbReference>
<dbReference type="AlphaFoldDB" id="A0A1V9ZCR0"/>
<evidence type="ECO:0000256" key="7">
    <source>
        <dbReference type="ARBA" id="ARBA00022833"/>
    </source>
</evidence>
<keyword evidence="8" id="KW-0539">Nucleus</keyword>
<keyword evidence="5 9" id="KW-0863">Zinc-finger</keyword>
<feature type="coiled-coil region" evidence="10">
    <location>
        <begin position="280"/>
        <end position="360"/>
    </location>
</feature>
<dbReference type="PANTHER" id="PTHR13931">
    <property type="entry name" value="UBIQUITINATION FACTOR E4"/>
    <property type="match status" value="1"/>
</dbReference>
<dbReference type="GO" id="GO:0006511">
    <property type="term" value="P:ubiquitin-dependent protein catabolic process"/>
    <property type="evidence" value="ECO:0007669"/>
    <property type="project" value="InterPro"/>
</dbReference>
<comment type="pathway">
    <text evidence="2">Protein modification; protein ubiquitination.</text>
</comment>
<comment type="caution">
    <text evidence="13">The sequence shown here is derived from an EMBL/GenBank/DDBJ whole genome shotgun (WGS) entry which is preliminary data.</text>
</comment>
<evidence type="ECO:0000256" key="2">
    <source>
        <dbReference type="ARBA" id="ARBA00004906"/>
    </source>
</evidence>
<evidence type="ECO:0000256" key="5">
    <source>
        <dbReference type="ARBA" id="ARBA00022771"/>
    </source>
</evidence>
<dbReference type="InterPro" id="IPR000433">
    <property type="entry name" value="Znf_ZZ"/>
</dbReference>
<evidence type="ECO:0000256" key="1">
    <source>
        <dbReference type="ARBA" id="ARBA00004123"/>
    </source>
</evidence>
<dbReference type="InterPro" id="IPR046349">
    <property type="entry name" value="C1-like_sf"/>
</dbReference>
<gene>
    <name evidence="13" type="ORF">THRCLA_07578</name>
</gene>
<proteinExistence type="predicted"/>
<dbReference type="PROSITE" id="PS50135">
    <property type="entry name" value="ZF_ZZ_2"/>
    <property type="match status" value="1"/>
</dbReference>
<feature type="compositionally biased region" description="Polar residues" evidence="11">
    <location>
        <begin position="37"/>
        <end position="54"/>
    </location>
</feature>
<dbReference type="OrthoDB" id="661148at2759"/>
<dbReference type="GO" id="GO:0000209">
    <property type="term" value="P:protein polyubiquitination"/>
    <property type="evidence" value="ECO:0007669"/>
    <property type="project" value="TreeGrafter"/>
</dbReference>
<dbReference type="Gene3D" id="3.30.60.90">
    <property type="match status" value="1"/>
</dbReference>
<dbReference type="EMBL" id="JNBS01002038">
    <property type="protein sequence ID" value="OQR95774.1"/>
    <property type="molecule type" value="Genomic_DNA"/>
</dbReference>
<protein>
    <recommendedName>
        <fullName evidence="12">ZZ-type domain-containing protein</fullName>
    </recommendedName>
</protein>